<name>A0A0D2PKX5_HYPSF</name>
<sequence length="198" mass="21740">MNAMNTTFNQILHNPKPPYSKDPIIYSSSNIKSKLDSNICPAIDFSKATGKITEFPAFCSKKMVAQYVQDDILLSTIKRIRIYIQRTPSAKALRKPTVLVFTVYGVLTPVLFRILGPLPAAGATPPLGLLKLGRCVGCRRWGQANGRARARCCVRGRAVESRARVARRGRGCATTLSACFSLWGAAALKHPQKQQQPP</sequence>
<evidence type="ECO:0000313" key="2">
    <source>
        <dbReference type="Proteomes" id="UP000054270"/>
    </source>
</evidence>
<evidence type="ECO:0000313" key="1">
    <source>
        <dbReference type="EMBL" id="KJA20590.1"/>
    </source>
</evidence>
<organism evidence="1 2">
    <name type="scientific">Hypholoma sublateritium (strain FD-334 SS-4)</name>
    <dbReference type="NCBI Taxonomy" id="945553"/>
    <lineage>
        <taxon>Eukaryota</taxon>
        <taxon>Fungi</taxon>
        <taxon>Dikarya</taxon>
        <taxon>Basidiomycota</taxon>
        <taxon>Agaricomycotina</taxon>
        <taxon>Agaricomycetes</taxon>
        <taxon>Agaricomycetidae</taxon>
        <taxon>Agaricales</taxon>
        <taxon>Agaricineae</taxon>
        <taxon>Strophariaceae</taxon>
        <taxon>Hypholoma</taxon>
    </lineage>
</organism>
<keyword evidence="2" id="KW-1185">Reference proteome</keyword>
<gene>
    <name evidence="1" type="ORF">HYPSUDRAFT_56028</name>
</gene>
<dbReference type="EMBL" id="KN817566">
    <property type="protein sequence ID" value="KJA20590.1"/>
    <property type="molecule type" value="Genomic_DNA"/>
</dbReference>
<dbReference type="Proteomes" id="UP000054270">
    <property type="component" value="Unassembled WGS sequence"/>
</dbReference>
<dbReference type="AlphaFoldDB" id="A0A0D2PKX5"/>
<accession>A0A0D2PKX5</accession>
<reference evidence="2" key="1">
    <citation type="submission" date="2014-04" db="EMBL/GenBank/DDBJ databases">
        <title>Evolutionary Origins and Diversification of the Mycorrhizal Mutualists.</title>
        <authorList>
            <consortium name="DOE Joint Genome Institute"/>
            <consortium name="Mycorrhizal Genomics Consortium"/>
            <person name="Kohler A."/>
            <person name="Kuo A."/>
            <person name="Nagy L.G."/>
            <person name="Floudas D."/>
            <person name="Copeland A."/>
            <person name="Barry K.W."/>
            <person name="Cichocki N."/>
            <person name="Veneault-Fourrey C."/>
            <person name="LaButti K."/>
            <person name="Lindquist E.A."/>
            <person name="Lipzen A."/>
            <person name="Lundell T."/>
            <person name="Morin E."/>
            <person name="Murat C."/>
            <person name="Riley R."/>
            <person name="Ohm R."/>
            <person name="Sun H."/>
            <person name="Tunlid A."/>
            <person name="Henrissat B."/>
            <person name="Grigoriev I.V."/>
            <person name="Hibbett D.S."/>
            <person name="Martin F."/>
        </authorList>
    </citation>
    <scope>NUCLEOTIDE SEQUENCE [LARGE SCALE GENOMIC DNA]</scope>
    <source>
        <strain evidence="2">FD-334 SS-4</strain>
    </source>
</reference>
<proteinExistence type="predicted"/>
<protein>
    <submittedName>
        <fullName evidence="1">Uncharacterized protein</fullName>
    </submittedName>
</protein>